<accession>A0ABX2E996</accession>
<sequence>VNPLPVLVTPGPIELCDVNNPGDEQEGFILENEDANAEILNGQTGITLTYYETQDDADDAINAISSPYVNTSNPQTIFVRAQNDITGCYNTVTVTLRVNPIPSPEPNPEAIEVCDDDNDGFAEFDLEQRTIAITNSEPNVVITYHETEIDADSGANALTSPYTNIVANNQMLYVRSENTITGCYSLTTNTLELIVHAAPEVPTAIETYVICDTDSNGFAQFDLTTKDDEILNGQDSADVELTYHVSLADAEAGDNPIINVGNYTNTTNPQTLYVRLYDPITSCQDTGSFELSVSLPPVAIQPTQLNTCDDLGEVPGDEITVFDLTVKNDEITGGNGSWSVSYYETQLDAEAQSNVIADPTQYTNTSVDGAEANPQTLYAVVTDTNTGCTDMVTLTIRVQPNPTPTLVLPDLELCDVDNAGNGVEPFDLTQNEELLLNGEANVSASYHETAEDAEAGVNAIANPMVYENTATPEQTIYVRVTNDITGCYALVDFTLIVHPLPEVVAVTDLIQCELNTDGLDSFDLATKDAEVLNGQNPSQFIVSYHETLVDAQDGINGLVSPYTNSISNPQPIYVRITNNVTDCAIATQVFNIEVQEGARAEDDVISYVLCDDNMESDGDPTNDSVQFDLTTQDILVLDGQAAANYIVTYYATAEDANLKVNPLPTLYENVVNPQIIYARVDNDTPDAVTGADTSVCYAIAQVSLEVNPLPEFYLEEEYILCTSTGDSAVLGALVIDTGLSTADYSFAWTLEGEVIAGATDSTLMPTVGGIYGVTITNLNTGCVSEEDIETLVTESEPPSLIIEVLTQAFSESHVIEVVLGDEIGDYEFSLDGGPWQDETIFSNVSPGTHEIEARDKNGCGSETASTFIVDYPLYFTPNGDGLNETWNIAGIGSNAKIYIFDRYGKLLKQLSPDGSGWDGTFNGNLMPTSDYWFTVEYD</sequence>
<dbReference type="InterPro" id="IPR026341">
    <property type="entry name" value="T9SS_type_B"/>
</dbReference>
<proteinExistence type="predicted"/>
<comment type="caution">
    <text evidence="1">The sequence shown here is derived from an EMBL/GenBank/DDBJ whole genome shotgun (WGS) entry which is preliminary data.</text>
</comment>
<name>A0ABX2E996_9FLAO</name>
<feature type="non-terminal residue" evidence="1">
    <location>
        <position position="938"/>
    </location>
</feature>
<organism evidence="1 2">
    <name type="scientific">Winogradskyella litoriviva</name>
    <dbReference type="NCBI Taxonomy" id="1220182"/>
    <lineage>
        <taxon>Bacteria</taxon>
        <taxon>Pseudomonadati</taxon>
        <taxon>Bacteroidota</taxon>
        <taxon>Flavobacteriia</taxon>
        <taxon>Flavobacteriales</taxon>
        <taxon>Flavobacteriaceae</taxon>
        <taxon>Winogradskyella</taxon>
    </lineage>
</organism>
<dbReference type="Proteomes" id="UP000805085">
    <property type="component" value="Unassembled WGS sequence"/>
</dbReference>
<keyword evidence="2" id="KW-1185">Reference proteome</keyword>
<reference evidence="1 2" key="1">
    <citation type="journal article" date="2015" name="Int. J. Syst. Evol. Microbiol.">
        <title>Winogradskyella litoriviva sp. nov., isolated from coastal seawater.</title>
        <authorList>
            <person name="Nedashkovskaya O.I."/>
            <person name="Kukhlevskiy A.D."/>
            <person name="Zhukova N.V."/>
            <person name="Kim S.J."/>
            <person name="Rhee S.K."/>
            <person name="Mikhailov V.V."/>
        </authorList>
    </citation>
    <scope>NUCLEOTIDE SEQUENCE [LARGE SCALE GENOMIC DNA]</scope>
    <source>
        <strain evidence="1 2">KMM6491</strain>
    </source>
</reference>
<evidence type="ECO:0000313" key="1">
    <source>
        <dbReference type="EMBL" id="NRD24954.1"/>
    </source>
</evidence>
<dbReference type="RefSeq" id="WP_173302653.1">
    <property type="nucleotide sequence ID" value="NZ_JABRWQ010000020.1"/>
</dbReference>
<feature type="non-terminal residue" evidence="1">
    <location>
        <position position="1"/>
    </location>
</feature>
<dbReference type="NCBIfam" id="TIGR04131">
    <property type="entry name" value="Bac_Flav_CTERM"/>
    <property type="match status" value="1"/>
</dbReference>
<dbReference type="EMBL" id="JABRWQ010000020">
    <property type="protein sequence ID" value="NRD24954.1"/>
    <property type="molecule type" value="Genomic_DNA"/>
</dbReference>
<dbReference type="Pfam" id="PF13585">
    <property type="entry name" value="CHU_C"/>
    <property type="match status" value="1"/>
</dbReference>
<gene>
    <name evidence="1" type="ORF">HNV10_17015</name>
</gene>
<protein>
    <submittedName>
        <fullName evidence="1">T9SS type B sorting domain-containing protein</fullName>
    </submittedName>
</protein>
<evidence type="ECO:0000313" key="2">
    <source>
        <dbReference type="Proteomes" id="UP000805085"/>
    </source>
</evidence>